<dbReference type="AlphaFoldDB" id="R6P135"/>
<gene>
    <name evidence="1" type="ORF">BN578_01678</name>
</gene>
<accession>R6P135</accession>
<dbReference type="EMBL" id="CBEP010000014">
    <property type="protein sequence ID" value="CDC03677.1"/>
    <property type="molecule type" value="Genomic_DNA"/>
</dbReference>
<evidence type="ECO:0000313" key="1">
    <source>
        <dbReference type="EMBL" id="CDC03677.1"/>
    </source>
</evidence>
<dbReference type="Proteomes" id="UP000018168">
    <property type="component" value="Unassembled WGS sequence"/>
</dbReference>
<comment type="caution">
    <text evidence="1">The sequence shown here is derived from an EMBL/GenBank/DDBJ whole genome shotgun (WGS) entry which is preliminary data.</text>
</comment>
<reference evidence="1" key="1">
    <citation type="submission" date="2012-11" db="EMBL/GenBank/DDBJ databases">
        <title>Dependencies among metagenomic species, viruses, plasmids and units of genetic variation.</title>
        <authorList>
            <person name="Nielsen H.B."/>
            <person name="Almeida M."/>
            <person name="Juncker A.S."/>
            <person name="Rasmussen S."/>
            <person name="Li J."/>
            <person name="Sunagawa S."/>
            <person name="Plichta D."/>
            <person name="Gautier L."/>
            <person name="Le Chatelier E."/>
            <person name="Peletier E."/>
            <person name="Bonde I."/>
            <person name="Nielsen T."/>
            <person name="Manichanh C."/>
            <person name="Arumugam M."/>
            <person name="Batto J."/>
            <person name="Santos M.B.Q.D."/>
            <person name="Blom N."/>
            <person name="Borruel N."/>
            <person name="Burgdorf K.S."/>
            <person name="Boumezbeur F."/>
            <person name="Casellas F."/>
            <person name="Dore J."/>
            <person name="Guarner F."/>
            <person name="Hansen T."/>
            <person name="Hildebrand F."/>
            <person name="Kaas R.S."/>
            <person name="Kennedy S."/>
            <person name="Kristiansen K."/>
            <person name="Kultima J.R."/>
            <person name="Leonard P."/>
            <person name="Levenez F."/>
            <person name="Lund O."/>
            <person name="Moumen B."/>
            <person name="Le Paslier D."/>
            <person name="Pons N."/>
            <person name="Pedersen O."/>
            <person name="Prifti E."/>
            <person name="Qin J."/>
            <person name="Raes J."/>
            <person name="Tap J."/>
            <person name="Tims S."/>
            <person name="Ussery D.W."/>
            <person name="Yamada T."/>
            <person name="MetaHit consortium"/>
            <person name="Renault P."/>
            <person name="Sicheritz-Ponten T."/>
            <person name="Bork P."/>
            <person name="Wang J."/>
            <person name="Brunak S."/>
            <person name="Ehrlich S.D."/>
        </authorList>
    </citation>
    <scope>NUCLEOTIDE SEQUENCE [LARGE SCALE GENOMIC DNA]</scope>
</reference>
<sequence length="44" mass="5036">MNQENCDLLNLLYALHRNDDQFIKAVLSYAVSLERAKNQGGIKQ</sequence>
<name>R6P135_9FIRM</name>
<evidence type="ECO:0000313" key="2">
    <source>
        <dbReference type="Proteomes" id="UP000018168"/>
    </source>
</evidence>
<protein>
    <submittedName>
        <fullName evidence="1">Uncharacterized protein</fullName>
    </submittedName>
</protein>
<proteinExistence type="predicted"/>
<organism evidence="1 2">
    <name type="scientific">[Clostridium] leptum CAG:27</name>
    <dbReference type="NCBI Taxonomy" id="1263068"/>
    <lineage>
        <taxon>Bacteria</taxon>
        <taxon>Bacillati</taxon>
        <taxon>Bacillota</taxon>
        <taxon>Clostridia</taxon>
        <taxon>Eubacteriales</taxon>
        <taxon>Oscillospiraceae</taxon>
        <taxon>Oscillospiraceae incertae sedis</taxon>
    </lineage>
</organism>